<evidence type="ECO:0000313" key="9">
    <source>
        <dbReference type="EMBL" id="AKU15658.1"/>
    </source>
</evidence>
<evidence type="ECO:0000256" key="7">
    <source>
        <dbReference type="RuleBase" id="RU363032"/>
    </source>
</evidence>
<keyword evidence="10" id="KW-1185">Reference proteome</keyword>
<keyword evidence="6 7" id="KW-0472">Membrane</keyword>
<keyword evidence="3" id="KW-1003">Cell membrane</keyword>
<dbReference type="EMBL" id="CP011112">
    <property type="protein sequence ID" value="AKU15658.1"/>
    <property type="molecule type" value="Genomic_DNA"/>
</dbReference>
<dbReference type="RefSeq" id="WP_052590665.1">
    <property type="nucleotide sequence ID" value="NZ_CP011112.1"/>
</dbReference>
<feature type="transmembrane region" description="Helical" evidence="7">
    <location>
        <begin position="32"/>
        <end position="54"/>
    </location>
</feature>
<dbReference type="InterPro" id="IPR025966">
    <property type="entry name" value="OppC_N"/>
</dbReference>
<dbReference type="STRING" id="571913.VV02_06985"/>
<dbReference type="PROSITE" id="PS50928">
    <property type="entry name" value="ABC_TM1"/>
    <property type="match status" value="1"/>
</dbReference>
<dbReference type="Pfam" id="PF00528">
    <property type="entry name" value="BPD_transp_1"/>
    <property type="match status" value="1"/>
</dbReference>
<feature type="transmembrane region" description="Helical" evidence="7">
    <location>
        <begin position="278"/>
        <end position="297"/>
    </location>
</feature>
<gene>
    <name evidence="9" type="ORF">VV02_06985</name>
</gene>
<feature type="transmembrane region" description="Helical" evidence="7">
    <location>
        <begin position="146"/>
        <end position="166"/>
    </location>
</feature>
<keyword evidence="2 7" id="KW-0813">Transport</keyword>
<evidence type="ECO:0000259" key="8">
    <source>
        <dbReference type="PROSITE" id="PS50928"/>
    </source>
</evidence>
<dbReference type="SUPFAM" id="SSF161098">
    <property type="entry name" value="MetI-like"/>
    <property type="match status" value="1"/>
</dbReference>
<dbReference type="InterPro" id="IPR050366">
    <property type="entry name" value="BP-dependent_transpt_permease"/>
</dbReference>
<evidence type="ECO:0000256" key="6">
    <source>
        <dbReference type="ARBA" id="ARBA00023136"/>
    </source>
</evidence>
<dbReference type="Gene3D" id="1.10.3720.10">
    <property type="entry name" value="MetI-like"/>
    <property type="match status" value="1"/>
</dbReference>
<evidence type="ECO:0000256" key="3">
    <source>
        <dbReference type="ARBA" id="ARBA00022475"/>
    </source>
</evidence>
<keyword evidence="5 7" id="KW-1133">Transmembrane helix</keyword>
<evidence type="ECO:0000256" key="2">
    <source>
        <dbReference type="ARBA" id="ARBA00022448"/>
    </source>
</evidence>
<keyword evidence="4 7" id="KW-0812">Transmembrane</keyword>
<feature type="domain" description="ABC transmembrane type-1" evidence="8">
    <location>
        <begin position="106"/>
        <end position="298"/>
    </location>
</feature>
<dbReference type="KEGG" id="lmoi:VV02_06985"/>
<dbReference type="AlphaFoldDB" id="A0A0K1JGD7"/>
<dbReference type="InterPro" id="IPR000515">
    <property type="entry name" value="MetI-like"/>
</dbReference>
<dbReference type="InterPro" id="IPR035906">
    <property type="entry name" value="MetI-like_sf"/>
</dbReference>
<comment type="similarity">
    <text evidence="7">Belongs to the binding-protein-dependent transport system permease family.</text>
</comment>
<organism evidence="9 10">
    <name type="scientific">Luteipulveratus mongoliensis</name>
    <dbReference type="NCBI Taxonomy" id="571913"/>
    <lineage>
        <taxon>Bacteria</taxon>
        <taxon>Bacillati</taxon>
        <taxon>Actinomycetota</taxon>
        <taxon>Actinomycetes</taxon>
        <taxon>Micrococcales</taxon>
        <taxon>Dermacoccaceae</taxon>
        <taxon>Luteipulveratus</taxon>
    </lineage>
</organism>
<sequence length="313" mass="32728">MTFSPGPPDQAAIDAPSAKAASVLGRLRHDRAAMVGLIVIVVMVLAALAAPLVAGLSGQDPTTWHHEVLGEDGSPRGAFGGVSGAHWFGVEPLTGRDLFAIVVHGARTSILVGIGATFIAVTLGVLVGATAALFGGWYDRVASRVIDVLFGFPSLIFMISLGALAPDSVPRWLLVILVIGLFGWPPVARVIRGQSLALMGRDFVSASRAMGAGPWHVLREQLLPNLGSTIIVFTTMRIPSSIGAEAALSFLGVGVPPPTPAWGRTIGTAIGWIASDPWYLLAPASALFAITLAFNLLGDGLRDALDPRLTRRR</sequence>
<dbReference type="Pfam" id="PF12911">
    <property type="entry name" value="OppC_N"/>
    <property type="match status" value="1"/>
</dbReference>
<feature type="transmembrane region" description="Helical" evidence="7">
    <location>
        <begin position="172"/>
        <end position="191"/>
    </location>
</feature>
<evidence type="ECO:0000256" key="4">
    <source>
        <dbReference type="ARBA" id="ARBA00022692"/>
    </source>
</evidence>
<evidence type="ECO:0000256" key="5">
    <source>
        <dbReference type="ARBA" id="ARBA00022989"/>
    </source>
</evidence>
<evidence type="ECO:0000256" key="1">
    <source>
        <dbReference type="ARBA" id="ARBA00004651"/>
    </source>
</evidence>
<name>A0A0K1JGD7_9MICO</name>
<comment type="subcellular location">
    <subcellularLocation>
        <location evidence="1 7">Cell membrane</location>
        <topology evidence="1 7">Multi-pass membrane protein</topology>
    </subcellularLocation>
</comment>
<dbReference type="PANTHER" id="PTHR43386:SF1">
    <property type="entry name" value="D,D-DIPEPTIDE TRANSPORT SYSTEM PERMEASE PROTEIN DDPC-RELATED"/>
    <property type="match status" value="1"/>
</dbReference>
<dbReference type="GO" id="GO:0005886">
    <property type="term" value="C:plasma membrane"/>
    <property type="evidence" value="ECO:0007669"/>
    <property type="project" value="UniProtKB-SubCell"/>
</dbReference>
<evidence type="ECO:0000313" key="10">
    <source>
        <dbReference type="Proteomes" id="UP000066480"/>
    </source>
</evidence>
<dbReference type="PANTHER" id="PTHR43386">
    <property type="entry name" value="OLIGOPEPTIDE TRANSPORT SYSTEM PERMEASE PROTEIN APPC"/>
    <property type="match status" value="1"/>
</dbReference>
<feature type="transmembrane region" description="Helical" evidence="7">
    <location>
        <begin position="110"/>
        <end position="134"/>
    </location>
</feature>
<accession>A0A0K1JGD7</accession>
<dbReference type="Proteomes" id="UP000066480">
    <property type="component" value="Chromosome"/>
</dbReference>
<proteinExistence type="inferred from homology"/>
<dbReference type="CDD" id="cd06261">
    <property type="entry name" value="TM_PBP2"/>
    <property type="match status" value="1"/>
</dbReference>
<protein>
    <submittedName>
        <fullName evidence="9">Peptide ABC transporter permease</fullName>
    </submittedName>
</protein>
<reference evidence="9 10" key="1">
    <citation type="submission" date="2015-03" db="EMBL/GenBank/DDBJ databases">
        <title>Luteipulveratus halotolerans sp. nov., a novel actinobacterium (Dermacoccaceae) from Sarawak, Malaysia.</title>
        <authorList>
            <person name="Juboi H."/>
            <person name="Basik A."/>
            <person name="Shamsul S.S."/>
            <person name="Arnold P."/>
            <person name="Schmitt E.K."/>
            <person name="Sanglier J.-J."/>
            <person name="Yeo T."/>
        </authorList>
    </citation>
    <scope>NUCLEOTIDE SEQUENCE [LARGE SCALE GENOMIC DNA]</scope>
    <source>
        <strain evidence="9 10">MN07-A0370</strain>
    </source>
</reference>
<dbReference type="GO" id="GO:0055085">
    <property type="term" value="P:transmembrane transport"/>
    <property type="evidence" value="ECO:0007669"/>
    <property type="project" value="InterPro"/>
</dbReference>